<gene>
    <name evidence="1" type="ORF">C2869_04060</name>
</gene>
<organism evidence="1 2">
    <name type="scientific">Saccharobesus litoralis</name>
    <dbReference type="NCBI Taxonomy" id="2172099"/>
    <lineage>
        <taxon>Bacteria</taxon>
        <taxon>Pseudomonadati</taxon>
        <taxon>Pseudomonadota</taxon>
        <taxon>Gammaproteobacteria</taxon>
        <taxon>Alteromonadales</taxon>
        <taxon>Alteromonadaceae</taxon>
        <taxon>Saccharobesus</taxon>
    </lineage>
</organism>
<evidence type="ECO:0000313" key="2">
    <source>
        <dbReference type="Proteomes" id="UP000244441"/>
    </source>
</evidence>
<proteinExistence type="predicted"/>
<evidence type="ECO:0000313" key="1">
    <source>
        <dbReference type="EMBL" id="AWB65661.1"/>
    </source>
</evidence>
<dbReference type="Proteomes" id="UP000244441">
    <property type="component" value="Chromosome"/>
</dbReference>
<dbReference type="AlphaFoldDB" id="A0A2S0VN63"/>
<sequence>MSYTPSKQALLAQLERIHKSNVVGRSSNLNKLLDYLVDKQLSKNDRKSQVEHNPKETEIAIEVFGKTTEFNTAEDSSVRVHISRLRKKLEEYYQSEGKNEAFIISIPVGEYRLAFAENSLAQTRALDGSEKTLNSHALINRKTLILMAVLCLLSVSLHGFFYYQTPNQSLASSPAHVSNKVKPAPHFLWQDFIQFPRRTLIVLGAPSLSEPNRDEVATWVKPDHQLNISKNQILALKSLLSLTDDFRYTPIVYAEDLTPNDLKQKNVVYIGHFANMGILQNYFNGSHFSYRVEQTALVSKASQEQYVAPNTDSEQYVDYGLFAKLDGPRHSKLYIISGFTDSALLWLSWFATSNKADAQKEFGHYIGDYELDNGDNFELLFKIPSLQGTDMGYEIVAQSKVDSHAVWHKMQQ</sequence>
<dbReference type="EMBL" id="CP026604">
    <property type="protein sequence ID" value="AWB65661.1"/>
    <property type="molecule type" value="Genomic_DNA"/>
</dbReference>
<dbReference type="Gene3D" id="1.10.10.10">
    <property type="entry name" value="Winged helix-like DNA-binding domain superfamily/Winged helix DNA-binding domain"/>
    <property type="match status" value="1"/>
</dbReference>
<reference evidence="1 2" key="1">
    <citation type="submission" date="2018-01" db="EMBL/GenBank/DDBJ databases">
        <title>Genome sequence of a Cantenovulum-like bacteria.</title>
        <authorList>
            <person name="Tan W.R."/>
            <person name="Lau N.-S."/>
            <person name="Go F."/>
            <person name="Amirul A.-A.A."/>
        </authorList>
    </citation>
    <scope>NUCLEOTIDE SEQUENCE [LARGE SCALE GENOMIC DNA]</scope>
    <source>
        <strain evidence="1 2">CCB-QB4</strain>
    </source>
</reference>
<dbReference type="InterPro" id="IPR036388">
    <property type="entry name" value="WH-like_DNA-bd_sf"/>
</dbReference>
<accession>A0A2S0VN63</accession>
<name>A0A2S0VN63_9ALTE</name>
<dbReference type="OrthoDB" id="54411at2"/>
<keyword evidence="2" id="KW-1185">Reference proteome</keyword>
<dbReference type="KEGG" id="cate:C2869_04060"/>
<dbReference type="RefSeq" id="WP_108601736.1">
    <property type="nucleotide sequence ID" value="NZ_CP026604.1"/>
</dbReference>
<protein>
    <submittedName>
        <fullName evidence="1">Uncharacterized protein</fullName>
    </submittedName>
</protein>